<proteinExistence type="inferred from homology"/>
<dbReference type="InterPro" id="IPR002942">
    <property type="entry name" value="S4_RNA-bd"/>
</dbReference>
<dbReference type="CDD" id="cd00165">
    <property type="entry name" value="S4"/>
    <property type="match status" value="1"/>
</dbReference>
<dbReference type="Gene3D" id="3.10.290.10">
    <property type="entry name" value="RNA-binding S4 domain"/>
    <property type="match status" value="1"/>
</dbReference>
<dbReference type="PANTHER" id="PTHR47683:SF4">
    <property type="entry name" value="PSEUDOURIDINE SYNTHASE"/>
    <property type="match status" value="1"/>
</dbReference>
<dbReference type="Gene3D" id="3.30.70.1560">
    <property type="entry name" value="Alpha-L RNA-binding motif"/>
    <property type="match status" value="1"/>
</dbReference>
<dbReference type="InterPro" id="IPR036986">
    <property type="entry name" value="S4_RNA-bd_sf"/>
</dbReference>
<evidence type="ECO:0000256" key="1">
    <source>
        <dbReference type="ARBA" id="ARBA00008348"/>
    </source>
</evidence>
<keyword evidence="2 4" id="KW-0694">RNA-binding</keyword>
<reference evidence="7" key="2">
    <citation type="submission" date="2021-04" db="EMBL/GenBank/DDBJ databases">
        <authorList>
            <person name="Gilroy R."/>
        </authorList>
    </citation>
    <scope>NUCLEOTIDE SEQUENCE</scope>
    <source>
        <strain evidence="7">CHK169-2315</strain>
    </source>
</reference>
<dbReference type="InterPro" id="IPR020103">
    <property type="entry name" value="PsdUridine_synth_cat_dom_sf"/>
</dbReference>
<gene>
    <name evidence="7" type="ORF">H9895_07225</name>
</gene>
<dbReference type="CDD" id="cd02553">
    <property type="entry name" value="PseudoU_synth_RsuA"/>
    <property type="match status" value="1"/>
</dbReference>
<dbReference type="PROSITE" id="PS50889">
    <property type="entry name" value="S4"/>
    <property type="match status" value="1"/>
</dbReference>
<dbReference type="InterPro" id="IPR018496">
    <property type="entry name" value="PsdUridine_synth_RsuA/RluB_CS"/>
</dbReference>
<dbReference type="SUPFAM" id="SSF55174">
    <property type="entry name" value="Alpha-L RNA-binding motif"/>
    <property type="match status" value="1"/>
</dbReference>
<dbReference type="GO" id="GO:0000455">
    <property type="term" value="P:enzyme-directed rRNA pseudouridine synthesis"/>
    <property type="evidence" value="ECO:0007669"/>
    <property type="project" value="UniProtKB-ARBA"/>
</dbReference>
<organism evidence="7 8">
    <name type="scientific">Candidatus Pseudogracilibacillus intestinigallinarum</name>
    <dbReference type="NCBI Taxonomy" id="2838742"/>
    <lineage>
        <taxon>Bacteria</taxon>
        <taxon>Bacillati</taxon>
        <taxon>Bacillota</taxon>
        <taxon>Bacilli</taxon>
        <taxon>Bacillales</taxon>
        <taxon>Bacillaceae</taxon>
        <taxon>Pseudogracilibacillus</taxon>
    </lineage>
</organism>
<dbReference type="Proteomes" id="UP000823937">
    <property type="component" value="Unassembled WGS sequence"/>
</dbReference>
<comment type="caution">
    <text evidence="7">The sequence shown here is derived from an EMBL/GenBank/DDBJ whole genome shotgun (WGS) entry which is preliminary data.</text>
</comment>
<evidence type="ECO:0000259" key="6">
    <source>
        <dbReference type="SMART" id="SM00363"/>
    </source>
</evidence>
<dbReference type="GO" id="GO:0005829">
    <property type="term" value="C:cytosol"/>
    <property type="evidence" value="ECO:0007669"/>
    <property type="project" value="UniProtKB-ARBA"/>
</dbReference>
<dbReference type="InterPro" id="IPR006145">
    <property type="entry name" value="PsdUridine_synth_RsuA/RluA"/>
</dbReference>
<keyword evidence="3 5" id="KW-0413">Isomerase</keyword>
<protein>
    <recommendedName>
        <fullName evidence="5">Pseudouridine synthase</fullName>
        <ecNumber evidence="5">5.4.99.-</ecNumber>
    </recommendedName>
</protein>
<evidence type="ECO:0000256" key="2">
    <source>
        <dbReference type="ARBA" id="ARBA00022884"/>
    </source>
</evidence>
<dbReference type="InterPro" id="IPR000748">
    <property type="entry name" value="PsdUridine_synth_RsuA/RluB/E/F"/>
</dbReference>
<reference evidence="7" key="1">
    <citation type="journal article" date="2021" name="PeerJ">
        <title>Extensive microbial diversity within the chicken gut microbiome revealed by metagenomics and culture.</title>
        <authorList>
            <person name="Gilroy R."/>
            <person name="Ravi A."/>
            <person name="Getino M."/>
            <person name="Pursley I."/>
            <person name="Horton D.L."/>
            <person name="Alikhan N.F."/>
            <person name="Baker D."/>
            <person name="Gharbi K."/>
            <person name="Hall N."/>
            <person name="Watson M."/>
            <person name="Adriaenssens E.M."/>
            <person name="Foster-Nyarko E."/>
            <person name="Jarju S."/>
            <person name="Secka A."/>
            <person name="Antonio M."/>
            <person name="Oren A."/>
            <person name="Chaudhuri R.R."/>
            <person name="La Ragione R."/>
            <person name="Hildebrand F."/>
            <person name="Pallen M.J."/>
        </authorList>
    </citation>
    <scope>NUCLEOTIDE SEQUENCE</scope>
    <source>
        <strain evidence="7">CHK169-2315</strain>
    </source>
</reference>
<dbReference type="Pfam" id="PF01479">
    <property type="entry name" value="S4"/>
    <property type="match status" value="1"/>
</dbReference>
<dbReference type="EMBL" id="DXHX01000115">
    <property type="protein sequence ID" value="HIV74849.1"/>
    <property type="molecule type" value="Genomic_DNA"/>
</dbReference>
<dbReference type="PROSITE" id="PS01149">
    <property type="entry name" value="PSI_RSU"/>
    <property type="match status" value="1"/>
</dbReference>
<dbReference type="SMART" id="SM00363">
    <property type="entry name" value="S4"/>
    <property type="match status" value="1"/>
</dbReference>
<dbReference type="Pfam" id="PF00849">
    <property type="entry name" value="PseudoU_synth_2"/>
    <property type="match status" value="1"/>
</dbReference>
<dbReference type="AlphaFoldDB" id="A0A9D1PM86"/>
<evidence type="ECO:0000256" key="3">
    <source>
        <dbReference type="ARBA" id="ARBA00023235"/>
    </source>
</evidence>
<dbReference type="Gene3D" id="3.30.70.580">
    <property type="entry name" value="Pseudouridine synthase I, catalytic domain, N-terminal subdomain"/>
    <property type="match status" value="1"/>
</dbReference>
<dbReference type="SUPFAM" id="SSF55120">
    <property type="entry name" value="Pseudouridine synthase"/>
    <property type="match status" value="1"/>
</dbReference>
<dbReference type="FunFam" id="3.30.70.1560:FF:000001">
    <property type="entry name" value="Pseudouridine synthase"/>
    <property type="match status" value="1"/>
</dbReference>
<dbReference type="InterPro" id="IPR050343">
    <property type="entry name" value="RsuA_PseudoU_synthase"/>
</dbReference>
<dbReference type="GO" id="GO:0003723">
    <property type="term" value="F:RNA binding"/>
    <property type="evidence" value="ECO:0007669"/>
    <property type="project" value="UniProtKB-KW"/>
</dbReference>
<dbReference type="PANTHER" id="PTHR47683">
    <property type="entry name" value="PSEUDOURIDINE SYNTHASE FAMILY PROTEIN-RELATED"/>
    <property type="match status" value="1"/>
</dbReference>
<dbReference type="GO" id="GO:0120159">
    <property type="term" value="F:rRNA pseudouridine synthase activity"/>
    <property type="evidence" value="ECO:0007669"/>
    <property type="project" value="UniProtKB-ARBA"/>
</dbReference>
<dbReference type="EC" id="5.4.99.-" evidence="5"/>
<accession>A0A9D1PM86</accession>
<name>A0A9D1PM86_9BACI</name>
<comment type="similarity">
    <text evidence="1 5">Belongs to the pseudouridine synthase RsuA family.</text>
</comment>
<evidence type="ECO:0000256" key="4">
    <source>
        <dbReference type="PROSITE-ProRule" id="PRU00182"/>
    </source>
</evidence>
<dbReference type="NCBIfam" id="TIGR00093">
    <property type="entry name" value="pseudouridine synthase"/>
    <property type="match status" value="1"/>
</dbReference>
<evidence type="ECO:0000313" key="8">
    <source>
        <dbReference type="Proteomes" id="UP000823937"/>
    </source>
</evidence>
<evidence type="ECO:0000313" key="7">
    <source>
        <dbReference type="EMBL" id="HIV74849.1"/>
    </source>
</evidence>
<feature type="domain" description="RNA-binding S4" evidence="6">
    <location>
        <begin position="1"/>
        <end position="64"/>
    </location>
</feature>
<dbReference type="InterPro" id="IPR042092">
    <property type="entry name" value="PsdUridine_s_RsuA/RluB/E/F_cat"/>
</dbReference>
<sequence>MRIDQFLAHTGFGSRKDVKQLLKKKLVTVDNKVITKSNVHIDPEKAEVVVDGVEVLYEKFVYLMLHKPDGYLSATEDAHGLTVIDLVDPEYWHYKLAPVGRLDKDTEGLILLTNDGKLNHRLTSPKNEVYKTYYAEIDGEVREEHIQTFLNGVTLDDGYETKKAYLTIIESDATSEITLSICEGKFHQVKRMFQAIGMEVTYLKRLTIGPLELDASLQIGEMRPLTEEELAAITQI</sequence>
<evidence type="ECO:0000256" key="5">
    <source>
        <dbReference type="RuleBase" id="RU003887"/>
    </source>
</evidence>
<dbReference type="InterPro" id="IPR020094">
    <property type="entry name" value="TruA/RsuA/RluB/E/F_N"/>
</dbReference>